<organism evidence="1">
    <name type="scientific">Clastoptera arizonana</name>
    <name type="common">Arizona spittle bug</name>
    <dbReference type="NCBI Taxonomy" id="38151"/>
    <lineage>
        <taxon>Eukaryota</taxon>
        <taxon>Metazoa</taxon>
        <taxon>Ecdysozoa</taxon>
        <taxon>Arthropoda</taxon>
        <taxon>Hexapoda</taxon>
        <taxon>Insecta</taxon>
        <taxon>Pterygota</taxon>
        <taxon>Neoptera</taxon>
        <taxon>Paraneoptera</taxon>
        <taxon>Hemiptera</taxon>
        <taxon>Auchenorrhyncha</taxon>
        <taxon>Cercopoidea</taxon>
        <taxon>Clastopteridae</taxon>
        <taxon>Clastoptera</taxon>
    </lineage>
</organism>
<dbReference type="EMBL" id="GEDC01026490">
    <property type="protein sequence ID" value="JAS10808.1"/>
    <property type="molecule type" value="Transcribed_RNA"/>
</dbReference>
<name>A0A1B6CBG5_9HEMI</name>
<dbReference type="PANTHER" id="PTHR21588">
    <property type="entry name" value="COILED-COIL-HELIX-COILED-COIL-HELIX DOMAIN CONTAINING 6"/>
    <property type="match status" value="1"/>
</dbReference>
<accession>A0A1B6CBG5</accession>
<dbReference type="AlphaFoldDB" id="A0A1B6CBG5"/>
<evidence type="ECO:0008006" key="2">
    <source>
        <dbReference type="Google" id="ProtNLM"/>
    </source>
</evidence>
<dbReference type="InterPro" id="IPR052632">
    <property type="entry name" value="MICOS_subunit_Mic19"/>
</dbReference>
<dbReference type="GO" id="GO:0061617">
    <property type="term" value="C:MICOS complex"/>
    <property type="evidence" value="ECO:0007669"/>
    <property type="project" value="TreeGrafter"/>
</dbReference>
<reference evidence="1" key="1">
    <citation type="submission" date="2015-12" db="EMBL/GenBank/DDBJ databases">
        <title>De novo transcriptome assembly of four potential Pierce s Disease insect vectors from Arizona vineyards.</title>
        <authorList>
            <person name="Tassone E.E."/>
        </authorList>
    </citation>
    <scope>NUCLEOTIDE SEQUENCE</scope>
</reference>
<dbReference type="PANTHER" id="PTHR21588:SF18">
    <property type="entry name" value="MICOS COMPLEX SUBUNIT MIC19"/>
    <property type="match status" value="1"/>
</dbReference>
<gene>
    <name evidence="1" type="ORF">g.5798</name>
</gene>
<evidence type="ECO:0000313" key="1">
    <source>
        <dbReference type="EMBL" id="JAS10808.1"/>
    </source>
</evidence>
<proteinExistence type="predicted"/>
<dbReference type="GO" id="GO:0007007">
    <property type="term" value="P:inner mitochondrial membrane organization"/>
    <property type="evidence" value="ECO:0007669"/>
    <property type="project" value="TreeGrafter"/>
</dbReference>
<sequence length="136" mass="16169">MASPESTEKECNIKVYEISNIQEKKKENDKSLKSTIEQKYNIWKNKYDKLIQEMDKKYNLTSESFEKSFQEVASKYKIDFRDVCEDNQRMIIECYKTNKNSPLQCQQMVKEFSHCVNETSKTTVKNNQNKEGIKKI</sequence>
<protein>
    <recommendedName>
        <fullName evidence="2">MICOS complex subunit MIC19</fullName>
    </recommendedName>
</protein>